<dbReference type="OrthoDB" id="2971817at2"/>
<dbReference type="InterPro" id="IPR008767">
    <property type="entry name" value="Phage_SPP1_head-tail_adaptor"/>
</dbReference>
<evidence type="ECO:0000313" key="1">
    <source>
        <dbReference type="EMBL" id="OIJ17098.1"/>
    </source>
</evidence>
<keyword evidence="2" id="KW-1185">Reference proteome</keyword>
<protein>
    <submittedName>
        <fullName evidence="1">Phage head-tail adapter protein</fullName>
    </submittedName>
</protein>
<gene>
    <name evidence="1" type="ORF">BKP37_00740</name>
</gene>
<dbReference type="Proteomes" id="UP000179524">
    <property type="component" value="Unassembled WGS sequence"/>
</dbReference>
<dbReference type="RefSeq" id="WP_071307826.1">
    <property type="nucleotide sequence ID" value="NZ_MLQR01000001.1"/>
</dbReference>
<sequence>MTFDHELTLISKSYTTNSMGDTIQEETETFILCDVKSVTRSEHYSAAAHGLRPELVFEVNKFEYAGQDEVEFEGRRYNVTRTFAPSKSKGVGEFEKLELVCQGVVNNGSS</sequence>
<dbReference type="EMBL" id="MLQR01000001">
    <property type="protein sequence ID" value="OIJ17098.1"/>
    <property type="molecule type" value="Genomic_DNA"/>
</dbReference>
<dbReference type="NCBIfam" id="TIGR01563">
    <property type="entry name" value="gp16_SPP1"/>
    <property type="match status" value="1"/>
</dbReference>
<evidence type="ECO:0000313" key="2">
    <source>
        <dbReference type="Proteomes" id="UP000179524"/>
    </source>
</evidence>
<dbReference type="AlphaFoldDB" id="A0A1S2LX48"/>
<name>A0A1S2LX48_9BACI</name>
<comment type="caution">
    <text evidence="1">The sequence shown here is derived from an EMBL/GenBank/DDBJ whole genome shotgun (WGS) entry which is preliminary data.</text>
</comment>
<accession>A0A1S2LX48</accession>
<organism evidence="1 2">
    <name type="scientific">Anaerobacillus alkalilacustris</name>
    <dbReference type="NCBI Taxonomy" id="393763"/>
    <lineage>
        <taxon>Bacteria</taxon>
        <taxon>Bacillati</taxon>
        <taxon>Bacillota</taxon>
        <taxon>Bacilli</taxon>
        <taxon>Bacillales</taxon>
        <taxon>Bacillaceae</taxon>
        <taxon>Anaerobacillus</taxon>
    </lineage>
</organism>
<proteinExistence type="predicted"/>
<reference evidence="1 2" key="1">
    <citation type="submission" date="2016-10" db="EMBL/GenBank/DDBJ databases">
        <title>Draft genome sequences of four alkaliphilic bacteria belonging to the Anaerobacillus genus.</title>
        <authorList>
            <person name="Bassil N.M."/>
            <person name="Lloyd J.R."/>
        </authorList>
    </citation>
    <scope>NUCLEOTIDE SEQUENCE [LARGE SCALE GENOMIC DNA]</scope>
    <source>
        <strain evidence="1 2">DSM 18345</strain>
    </source>
</reference>